<feature type="signal peptide" evidence="1">
    <location>
        <begin position="1"/>
        <end position="22"/>
    </location>
</feature>
<organism evidence="2 3">
    <name type="scientific">Patella caerulea</name>
    <name type="common">Rayed Mediterranean limpet</name>
    <dbReference type="NCBI Taxonomy" id="87958"/>
    <lineage>
        <taxon>Eukaryota</taxon>
        <taxon>Metazoa</taxon>
        <taxon>Spiralia</taxon>
        <taxon>Lophotrochozoa</taxon>
        <taxon>Mollusca</taxon>
        <taxon>Gastropoda</taxon>
        <taxon>Patellogastropoda</taxon>
        <taxon>Patelloidea</taxon>
        <taxon>Patellidae</taxon>
        <taxon>Patella</taxon>
    </lineage>
</organism>
<protein>
    <recommendedName>
        <fullName evidence="4">CUB-like domain-containing protein</fullName>
    </recommendedName>
</protein>
<sequence>MPNIEMNLCSIVLLALLPLATADLTVDVQPCALPMEPNTTTGSIVITNSTAEVNETCTITIPNIEKSEQISLYLHQLKSPSPNLFYVYDGVYNSMLNDTNTKLLYNSTGKTGPVWMVIFSNVSTIVFNRTDNDVENITIDFDSEKCVQTVSSGEISPPHFLPDTADLSCSYDLNQTLESSYVGVLSFLTFDISDGSIMMDNSTRYSGSTLPKDTFLTKPDVNVDLSLKKSNKSQTFSGLLSQVVKDCSEIINVNITQDYTIQIPSQHYLVTECRLIFTSHNAKQLKVELHTVKLHGADHLNLADGDSQGDRDMVGGDYSLADTSTGNIFLTSGSSVWVRLVIDTLPGKREVKLRVSESDGDGRYYDQGKLTLGASKKQAGTFDYYYQLVTSTQVEVSLNQTSLKSDGSIEFYDGLQTTSKLITSFGADSTFYPVTSSKGELLIVARNFTTEQIPATFQNVIGSCNVDTSERTGSYSLLKLTQDEKKCMWTISPQTGGEVIALQLLKINLRNNDTLTVSSIGTATTSQILSKFTGPMLTSFIPQINIPSDHRTQ</sequence>
<evidence type="ECO:0000313" key="3">
    <source>
        <dbReference type="Proteomes" id="UP001347796"/>
    </source>
</evidence>
<proteinExistence type="predicted"/>
<reference evidence="2 3" key="1">
    <citation type="submission" date="2024-01" db="EMBL/GenBank/DDBJ databases">
        <title>The genome of the rayed Mediterranean limpet Patella caerulea (Linnaeus, 1758).</title>
        <authorList>
            <person name="Anh-Thu Weber A."/>
            <person name="Halstead-Nussloch G."/>
        </authorList>
    </citation>
    <scope>NUCLEOTIDE SEQUENCE [LARGE SCALE GENOMIC DNA]</scope>
    <source>
        <strain evidence="2">AATW-2023a</strain>
        <tissue evidence="2">Whole specimen</tissue>
    </source>
</reference>
<dbReference type="AlphaFoldDB" id="A0AAN8Q887"/>
<evidence type="ECO:0008006" key="4">
    <source>
        <dbReference type="Google" id="ProtNLM"/>
    </source>
</evidence>
<feature type="chain" id="PRO_5042845714" description="CUB-like domain-containing protein" evidence="1">
    <location>
        <begin position="23"/>
        <end position="553"/>
    </location>
</feature>
<evidence type="ECO:0000256" key="1">
    <source>
        <dbReference type="SAM" id="SignalP"/>
    </source>
</evidence>
<evidence type="ECO:0000313" key="2">
    <source>
        <dbReference type="EMBL" id="KAK6196273.1"/>
    </source>
</evidence>
<gene>
    <name evidence="2" type="ORF">SNE40_001526</name>
</gene>
<comment type="caution">
    <text evidence="2">The sequence shown here is derived from an EMBL/GenBank/DDBJ whole genome shotgun (WGS) entry which is preliminary data.</text>
</comment>
<keyword evidence="3" id="KW-1185">Reference proteome</keyword>
<accession>A0AAN8Q887</accession>
<dbReference type="Proteomes" id="UP001347796">
    <property type="component" value="Unassembled WGS sequence"/>
</dbReference>
<keyword evidence="1" id="KW-0732">Signal</keyword>
<name>A0AAN8Q887_PATCE</name>
<dbReference type="EMBL" id="JAZGQO010000001">
    <property type="protein sequence ID" value="KAK6196273.1"/>
    <property type="molecule type" value="Genomic_DNA"/>
</dbReference>